<dbReference type="SUPFAM" id="SSF51110">
    <property type="entry name" value="alpha-D-mannose-specific plant lectins"/>
    <property type="match status" value="1"/>
</dbReference>
<dbReference type="PROSITE" id="PS50927">
    <property type="entry name" value="BULB_LECTIN"/>
    <property type="match status" value="1"/>
</dbReference>
<sequence>MIYSKDLPTSSSILPKNPTNASLADGSSSRERQTFDAENREILEDLHLELFEANMEARSEYQHPIPRQEAEETITTRGRFILDFFSPTKTNNRYIGIWYKISSPTVVWVANRQHPNSDSNGSLSITTNGTLITNQNSKIMWSSSSSGLASPSSDYSTDTLLPIMKFGWNLTSGFSRNFTSWTSPSDPASGPCAMVMDLHGDPQVLVWEGLNQLWHVEPWNGQRFSGIQNIMHYKIFKLYFVMKDDEVFYMCNTTSTSFITRLTVNYTGVVQRLVWIDDNQMRSIYMSKPKDQCDYVSQCSVYGVCNIADSSICSCLQGFKPRSPTNWDIRKGRDGCTRMTEPDCRNGTDGFVTIKEAKLSDISRSMVDGSMGLDECRATCLRNCSCTAYASANVNETGCIIWTTELIDNRVCSFGGQDLYVRLGAVDLGMYTFIYRSQQLHVRKIYTIGSVQAGNRQMLASTIPVPVCTDSKVDFVLIL</sequence>
<dbReference type="Proteomes" id="UP000504607">
    <property type="component" value="Chromosome 1"/>
</dbReference>
<dbReference type="InterPro" id="IPR000858">
    <property type="entry name" value="S_locus_glycoprot_dom"/>
</dbReference>
<evidence type="ECO:0000313" key="6">
    <source>
        <dbReference type="Proteomes" id="UP000504607"/>
    </source>
</evidence>
<dbReference type="PANTHER" id="PTHR32444:SF183">
    <property type="entry name" value="APPLE DOMAIN-CONTAINING PROTEIN"/>
    <property type="match status" value="1"/>
</dbReference>
<evidence type="ECO:0000256" key="2">
    <source>
        <dbReference type="ARBA" id="ARBA00023157"/>
    </source>
</evidence>
<dbReference type="GO" id="GO:0051707">
    <property type="term" value="P:response to other organism"/>
    <property type="evidence" value="ECO:0007669"/>
    <property type="project" value="UniProtKB-ARBA"/>
</dbReference>
<keyword evidence="6" id="KW-1185">Reference proteome</keyword>
<dbReference type="PANTHER" id="PTHR32444">
    <property type="entry name" value="BULB-TYPE LECTIN DOMAIN-CONTAINING PROTEIN"/>
    <property type="match status" value="1"/>
</dbReference>
<feature type="region of interest" description="Disordered" evidence="3">
    <location>
        <begin position="1"/>
        <end position="34"/>
    </location>
</feature>
<dbReference type="RefSeq" id="XP_029121942.1">
    <property type="nucleotide sequence ID" value="XM_029266109.1"/>
</dbReference>
<reference evidence="7" key="1">
    <citation type="submission" date="2025-08" db="UniProtKB">
        <authorList>
            <consortium name="RefSeq"/>
        </authorList>
    </citation>
    <scope>IDENTIFICATION</scope>
</reference>
<dbReference type="Gene3D" id="2.90.10.10">
    <property type="entry name" value="Bulb-type lectin domain"/>
    <property type="match status" value="1"/>
</dbReference>
<keyword evidence="2" id="KW-1015">Disulfide bond</keyword>
<evidence type="ECO:0000259" key="4">
    <source>
        <dbReference type="PROSITE" id="PS50927"/>
    </source>
</evidence>
<organism evidence="6 7">
    <name type="scientific">Elaeis guineensis var. tenera</name>
    <name type="common">Oil palm</name>
    <dbReference type="NCBI Taxonomy" id="51953"/>
    <lineage>
        <taxon>Eukaryota</taxon>
        <taxon>Viridiplantae</taxon>
        <taxon>Streptophyta</taxon>
        <taxon>Embryophyta</taxon>
        <taxon>Tracheophyta</taxon>
        <taxon>Spermatophyta</taxon>
        <taxon>Magnoliopsida</taxon>
        <taxon>Liliopsida</taxon>
        <taxon>Arecaceae</taxon>
        <taxon>Arecoideae</taxon>
        <taxon>Cocoseae</taxon>
        <taxon>Elaeidinae</taxon>
        <taxon>Elaeis</taxon>
    </lineage>
</organism>
<dbReference type="SMART" id="SM00473">
    <property type="entry name" value="PAN_AP"/>
    <property type="match status" value="1"/>
</dbReference>
<name>A0A8N4F169_ELAGV</name>
<dbReference type="GO" id="GO:0048544">
    <property type="term" value="P:recognition of pollen"/>
    <property type="evidence" value="ECO:0007669"/>
    <property type="project" value="InterPro"/>
</dbReference>
<feature type="domain" description="Bulb-type lectin" evidence="4">
    <location>
        <begin position="59"/>
        <end position="185"/>
    </location>
</feature>
<dbReference type="Pfam" id="PF00954">
    <property type="entry name" value="S_locus_glycop"/>
    <property type="match status" value="1"/>
</dbReference>
<evidence type="ECO:0000256" key="3">
    <source>
        <dbReference type="SAM" id="MobiDB-lite"/>
    </source>
</evidence>
<evidence type="ECO:0000256" key="1">
    <source>
        <dbReference type="ARBA" id="ARBA00022729"/>
    </source>
</evidence>
<protein>
    <submittedName>
        <fullName evidence="7">Receptor-like serine/threonine-protein kinase SD1-8</fullName>
    </submittedName>
</protein>
<dbReference type="InterPro" id="IPR003609">
    <property type="entry name" value="Pan_app"/>
</dbReference>
<dbReference type="InterPro" id="IPR001480">
    <property type="entry name" value="Bulb-type_lectin_dom"/>
</dbReference>
<dbReference type="PROSITE" id="PS50948">
    <property type="entry name" value="PAN"/>
    <property type="match status" value="1"/>
</dbReference>
<gene>
    <name evidence="7" type="primary">LOC114912628</name>
</gene>
<dbReference type="Pfam" id="PF01453">
    <property type="entry name" value="B_lectin"/>
    <property type="match status" value="1"/>
</dbReference>
<dbReference type="SMART" id="SM00108">
    <property type="entry name" value="B_lectin"/>
    <property type="match status" value="1"/>
</dbReference>
<dbReference type="OrthoDB" id="679597at2759"/>
<keyword evidence="1" id="KW-0732">Signal</keyword>
<feature type="compositionally biased region" description="Polar residues" evidence="3">
    <location>
        <begin position="7"/>
        <end position="27"/>
    </location>
</feature>
<accession>A0A8N4F169</accession>
<feature type="domain" description="Apple" evidence="5">
    <location>
        <begin position="344"/>
        <end position="424"/>
    </location>
</feature>
<dbReference type="CDD" id="cd01098">
    <property type="entry name" value="PAN_AP_plant"/>
    <property type="match status" value="1"/>
</dbReference>
<evidence type="ECO:0000313" key="7">
    <source>
        <dbReference type="RefSeq" id="XP_029121942.1"/>
    </source>
</evidence>
<dbReference type="InterPro" id="IPR036426">
    <property type="entry name" value="Bulb-type_lectin_dom_sf"/>
</dbReference>
<proteinExistence type="predicted"/>
<evidence type="ECO:0000259" key="5">
    <source>
        <dbReference type="PROSITE" id="PS50948"/>
    </source>
</evidence>
<dbReference type="Pfam" id="PF08276">
    <property type="entry name" value="PAN_2"/>
    <property type="match status" value="1"/>
</dbReference>
<dbReference type="AlphaFoldDB" id="A0A8N4F169"/>